<dbReference type="InterPro" id="IPR013783">
    <property type="entry name" value="Ig-like_fold"/>
</dbReference>
<dbReference type="EMBL" id="CP095848">
    <property type="protein sequence ID" value="UPL48992.1"/>
    <property type="molecule type" value="Genomic_DNA"/>
</dbReference>
<dbReference type="Gene3D" id="2.60.120.260">
    <property type="entry name" value="Galactose-binding domain-like"/>
    <property type="match status" value="1"/>
</dbReference>
<dbReference type="NCBIfam" id="NF012211">
    <property type="entry name" value="tand_rpt_95"/>
    <property type="match status" value="2"/>
</dbReference>
<dbReference type="NCBIfam" id="TIGR04183">
    <property type="entry name" value="Por_Secre_tail"/>
    <property type="match status" value="1"/>
</dbReference>
<keyword evidence="1" id="KW-0732">Signal</keyword>
<dbReference type="Gene3D" id="2.60.40.3440">
    <property type="match status" value="1"/>
</dbReference>
<reference evidence="2 3" key="1">
    <citation type="submission" date="2022-04" db="EMBL/GenBank/DDBJ databases">
        <title>Hymenobacter sp. isolated from the air.</title>
        <authorList>
            <person name="Won M."/>
            <person name="Lee C.-M."/>
            <person name="Woen H.-Y."/>
            <person name="Kwon S.-W."/>
        </authorList>
    </citation>
    <scope>NUCLEOTIDE SEQUENCE [LARGE SCALE GENOMIC DNA]</scope>
    <source>
        <strain evidence="3">5516 S-25</strain>
    </source>
</reference>
<name>A0ABY4JB30_9BACT</name>
<protein>
    <submittedName>
        <fullName evidence="2">Ig-like domain-containing protein</fullName>
    </submittedName>
</protein>
<gene>
    <name evidence="2" type="ORF">MWH26_17610</name>
</gene>
<dbReference type="RefSeq" id="WP_247975301.1">
    <property type="nucleotide sequence ID" value="NZ_CP095848.1"/>
</dbReference>
<accession>A0ABY4JB30</accession>
<organism evidence="2 3">
    <name type="scientific">Hymenobacter sublimis</name>
    <dbReference type="NCBI Taxonomy" id="2933777"/>
    <lineage>
        <taxon>Bacteria</taxon>
        <taxon>Pseudomonadati</taxon>
        <taxon>Bacteroidota</taxon>
        <taxon>Cytophagia</taxon>
        <taxon>Cytophagales</taxon>
        <taxon>Hymenobacteraceae</taxon>
        <taxon>Hymenobacter</taxon>
    </lineage>
</organism>
<dbReference type="Proteomes" id="UP000829647">
    <property type="component" value="Chromosome"/>
</dbReference>
<sequence>MKTHFRNALPAKWASQVPIRRVGGLLGMLLALPATTWAAAPVANNDAAVVVITATSATINILANDTRGGLGLGSDAIDPATVRLIGATAGTTNIAGSNGGLFSVSSSGVVTFTLPTHPKPSTRFQTSIRYTVRDVTAGLGDGTSNEATLTVTVSSPPTASNVRAALMPSSAAATPIAGLVGSVAAGNTLSGYTLKSLPSNGTLYLNTTAIGTVSRTLSVAEAAQLQFDPAGNKSGEFTFTYTATNNDGLESAPATYTIPVANVPPVAVNDPAVIIARNGIATISVLTNDTDADGSILATTVDLNPDLAGIQQERTMANQGKFTVSAQGIVSFTPVLDYAGTSTITYTVEDNLGLTSNQAAIRVIVNNVTSAFDDSNEVEKGMTVSGNVILNDTDPQNTGFTVALVTGVKNGSLALNANGSYTYTPTAGFLGQDSFVYRACDKTGTPQCATATVHLNVYDPAVQCIAATGPNQLVNPGFTNGNVGFNTNYEYKADDAAVATELTPENTYAIGPDASKYHGTFRGNGRGGAADNFLMINATSAIRTLYTQTFKVQPNRYYTFSAFFNNLIPASMNIADPIVGFVINGESTSGTITVPESPDQWVQYSDVWYSGNSTTATFEIRNLTLDLQGNDIGIDDLYFGTCNAVPVANNTAATPLAATATATALAPMDATDPDGTIASFTITALPLPAAGTLYVNGVAATLNQVVTPDDNKRLTFDPSGAVNGNVTFTFLATDNIGSTSNTATYTIPVGNTAPLAANVLMAPAIPNTAAATTLKPLVATDGDGTIVKYMVVTVPNQQAGTLLLSGTPVTTVPLEVQPAQLGQLAFDPSGAYAGPVTFNYYAVDNQGNTSNTAIYTIPIGNEMPVAKDKWAQGMRNTTNSTPLSALESTDADGWIASYTIANLPSRGALTLNGVAVSPGQTIRPEQASELAYAPPKTETGQYSFTYYATDNLGGTSNLATYVVPVAGPLPVKMLSFTTQLTGTTAQLTWTTAAELDNDRFEVERSLDGKQFQRIGQVRGLGTSATGATYRFTDAALPTPGAAALLYYRLKQVDVTGESAYSQVRTVTLAAGGSFVVAVTPNPFSSEASLNLLALPTAAYQVVVTDATGRQVYSATLGGGQIWPLAVSSWPAGFYTVVVVRGANTRFIQRIVKQ</sequence>
<evidence type="ECO:0000313" key="3">
    <source>
        <dbReference type="Proteomes" id="UP000829647"/>
    </source>
</evidence>
<evidence type="ECO:0000313" key="2">
    <source>
        <dbReference type="EMBL" id="UPL48992.1"/>
    </source>
</evidence>
<dbReference type="Gene3D" id="2.60.40.10">
    <property type="entry name" value="Immunoglobulins"/>
    <property type="match status" value="1"/>
</dbReference>
<feature type="chain" id="PRO_5045739460" evidence="1">
    <location>
        <begin position="40"/>
        <end position="1153"/>
    </location>
</feature>
<evidence type="ECO:0000256" key="1">
    <source>
        <dbReference type="SAM" id="SignalP"/>
    </source>
</evidence>
<feature type="signal peptide" evidence="1">
    <location>
        <begin position="1"/>
        <end position="39"/>
    </location>
</feature>
<dbReference type="InterPro" id="IPR026444">
    <property type="entry name" value="Secre_tail"/>
</dbReference>
<dbReference type="Pfam" id="PF17963">
    <property type="entry name" value="Big_9"/>
    <property type="match status" value="2"/>
</dbReference>
<proteinExistence type="predicted"/>
<keyword evidence="3" id="KW-1185">Reference proteome</keyword>